<organism evidence="2">
    <name type="scientific">Rhizophora mucronata</name>
    <name type="common">Asiatic mangrove</name>
    <dbReference type="NCBI Taxonomy" id="61149"/>
    <lineage>
        <taxon>Eukaryota</taxon>
        <taxon>Viridiplantae</taxon>
        <taxon>Streptophyta</taxon>
        <taxon>Embryophyta</taxon>
        <taxon>Tracheophyta</taxon>
        <taxon>Spermatophyta</taxon>
        <taxon>Magnoliopsida</taxon>
        <taxon>eudicotyledons</taxon>
        <taxon>Gunneridae</taxon>
        <taxon>Pentapetalae</taxon>
        <taxon>rosids</taxon>
        <taxon>fabids</taxon>
        <taxon>Malpighiales</taxon>
        <taxon>Rhizophoraceae</taxon>
        <taxon>Rhizophora</taxon>
    </lineage>
</organism>
<accession>A0A2P2MX44</accession>
<name>A0A2P2MX44_RHIMU</name>
<dbReference type="EMBL" id="GGEC01054306">
    <property type="protein sequence ID" value="MBX34790.1"/>
    <property type="molecule type" value="Transcribed_RNA"/>
</dbReference>
<keyword evidence="1" id="KW-1133">Transmembrane helix</keyword>
<dbReference type="AlphaFoldDB" id="A0A2P2MX44"/>
<reference evidence="2" key="1">
    <citation type="submission" date="2018-02" db="EMBL/GenBank/DDBJ databases">
        <title>Rhizophora mucronata_Transcriptome.</title>
        <authorList>
            <person name="Meera S.P."/>
            <person name="Sreeshan A."/>
            <person name="Augustine A."/>
        </authorList>
    </citation>
    <scope>NUCLEOTIDE SEQUENCE</scope>
    <source>
        <tissue evidence="2">Leaf</tissue>
    </source>
</reference>
<proteinExistence type="predicted"/>
<keyword evidence="1" id="KW-0472">Membrane</keyword>
<feature type="transmembrane region" description="Helical" evidence="1">
    <location>
        <begin position="7"/>
        <end position="25"/>
    </location>
</feature>
<evidence type="ECO:0000313" key="2">
    <source>
        <dbReference type="EMBL" id="MBX34790.1"/>
    </source>
</evidence>
<protein>
    <submittedName>
        <fullName evidence="2">Uncharacterized protein</fullName>
    </submittedName>
</protein>
<evidence type="ECO:0000256" key="1">
    <source>
        <dbReference type="SAM" id="Phobius"/>
    </source>
</evidence>
<sequence length="31" mass="3519">MLLHLKCWNVILLTIFMGILVILVTPNAPKI</sequence>
<keyword evidence="1" id="KW-0812">Transmembrane</keyword>